<protein>
    <submittedName>
        <fullName evidence="1">Uncharacterized protein</fullName>
    </submittedName>
</protein>
<dbReference type="KEGG" id="shyd:CJD35_11450"/>
<evidence type="ECO:0000313" key="1">
    <source>
        <dbReference type="EMBL" id="ASY44986.1"/>
    </source>
</evidence>
<dbReference type="AlphaFoldDB" id="A0A249MUG3"/>
<organism evidence="1 2">
    <name type="scientific">Sphingobium xenophagum</name>
    <dbReference type="NCBI Taxonomy" id="121428"/>
    <lineage>
        <taxon>Bacteria</taxon>
        <taxon>Pseudomonadati</taxon>
        <taxon>Pseudomonadota</taxon>
        <taxon>Alphaproteobacteria</taxon>
        <taxon>Sphingomonadales</taxon>
        <taxon>Sphingomonadaceae</taxon>
        <taxon>Sphingobium</taxon>
    </lineage>
</organism>
<dbReference type="InterPro" id="IPR045622">
    <property type="entry name" value="DUF6441"/>
</dbReference>
<gene>
    <name evidence="1" type="ORF">CJD35_11450</name>
</gene>
<dbReference type="Proteomes" id="UP000217141">
    <property type="component" value="Chromosome I"/>
</dbReference>
<reference evidence="1 2" key="1">
    <citation type="submission" date="2017-08" db="EMBL/GenBank/DDBJ databases">
        <title>Whole Genome Sequence of Sphingobium hydrophobicum C1: Insights into Adaption to the Electronic-waste Contaminated Sediment.</title>
        <authorList>
            <person name="Song D."/>
            <person name="Chen X."/>
            <person name="Xu M."/>
        </authorList>
    </citation>
    <scope>NUCLEOTIDE SEQUENCE [LARGE SCALE GENOMIC DNA]</scope>
    <source>
        <strain evidence="1 2">C1</strain>
    </source>
</reference>
<dbReference type="RefSeq" id="WP_095687052.1">
    <property type="nucleotide sequence ID" value="NZ_CP022745.1"/>
</dbReference>
<dbReference type="Pfam" id="PF20039">
    <property type="entry name" value="DUF6441"/>
    <property type="match status" value="1"/>
</dbReference>
<accession>A0A249MUG3</accession>
<name>A0A249MUG3_SPHXE</name>
<sequence length="226" mass="25076">MRISAEYRPGSLTKLLGVIEGEIADDVTQIMREETRDLTMDYRQQVRDAGMGNRLANTWRAEVYPKGGRSLNPAGYIWSNAPAIIDAFARGAHIRPVNGAKWLWIPTRNVPARRRGGAYVSSVKRSNGTRMSPEEVELHFNAELQVVIEGSKGSAFIDVVSGLSGGYRRATAGRTQGRRGMAPRKQKPVLMFNLVRGVRMPRLFDLDGPAQKRAANVARRIASEWG</sequence>
<dbReference type="EMBL" id="CP022745">
    <property type="protein sequence ID" value="ASY44986.1"/>
    <property type="molecule type" value="Genomic_DNA"/>
</dbReference>
<evidence type="ECO:0000313" key="2">
    <source>
        <dbReference type="Proteomes" id="UP000217141"/>
    </source>
</evidence>
<proteinExistence type="predicted"/>